<dbReference type="SUPFAM" id="SSF53790">
    <property type="entry name" value="Tetrapyrrole methylase"/>
    <property type="match status" value="1"/>
</dbReference>
<protein>
    <submittedName>
        <fullName evidence="2">SAM-dependent methyltransferase</fullName>
    </submittedName>
</protein>
<dbReference type="InterPro" id="IPR000878">
    <property type="entry name" value="4pyrrol_Mease"/>
</dbReference>
<dbReference type="PANTHER" id="PTHR46111:SF1">
    <property type="entry name" value="RIBOSOMAL RNA SMALL SUBUNIT METHYLTRANSFERASE I"/>
    <property type="match status" value="1"/>
</dbReference>
<gene>
    <name evidence="2" type="ORF">OC710_01485</name>
</gene>
<dbReference type="GO" id="GO:0008168">
    <property type="term" value="F:methyltransferase activity"/>
    <property type="evidence" value="ECO:0007669"/>
    <property type="project" value="UniProtKB-KW"/>
</dbReference>
<name>A0ABT9D2H1_9MOLU</name>
<feature type="non-terminal residue" evidence="2">
    <location>
        <position position="55"/>
    </location>
</feature>
<accession>A0ABT9D2H1</accession>
<dbReference type="EMBL" id="JAOSIS010000010">
    <property type="protein sequence ID" value="MDO8052688.1"/>
    <property type="molecule type" value="Genomic_DNA"/>
</dbReference>
<dbReference type="InterPro" id="IPR014777">
    <property type="entry name" value="4pyrrole_Mease_sub1"/>
</dbReference>
<dbReference type="InterPro" id="IPR008189">
    <property type="entry name" value="rRNA_ssu_MeTfrase_I"/>
</dbReference>
<keyword evidence="2" id="KW-0808">Transferase</keyword>
<dbReference type="RefSeq" id="WP_304514971.1">
    <property type="nucleotide sequence ID" value="NZ_JAOSIS010000010.1"/>
</dbReference>
<keyword evidence="2" id="KW-0489">Methyltransferase</keyword>
<reference evidence="2 3" key="1">
    <citation type="journal article" date="2023" name="Int. J. Syst. Evol. Microbiol.">
        <title>The observation of taxonomic boundaries for the 16SrII and 16SrXXV phytoplasmas using genome-based delimitation.</title>
        <authorList>
            <person name="Rodrigues Jardim B."/>
            <person name="Tran-Nguyen L.T.T."/>
            <person name="Gambley C."/>
            <person name="Al-Sadi A.M."/>
            <person name="Al-Subhi A.M."/>
            <person name="Foissac X."/>
            <person name="Salar P."/>
            <person name="Cai H."/>
            <person name="Yang J.Y."/>
            <person name="Davis R."/>
            <person name="Jones L."/>
            <person name="Rodoni B."/>
            <person name="Constable F.E."/>
        </authorList>
    </citation>
    <scope>NUCLEOTIDE SEQUENCE [LARGE SCALE GENOMIC DNA]</scope>
    <source>
        <strain evidence="2">BAWM-TWN</strain>
    </source>
</reference>
<comment type="caution">
    <text evidence="2">The sequence shown here is derived from an EMBL/GenBank/DDBJ whole genome shotgun (WGS) entry which is preliminary data.</text>
</comment>
<dbReference type="Proteomes" id="UP001170667">
    <property type="component" value="Unassembled WGS sequence"/>
</dbReference>
<evidence type="ECO:0000313" key="2">
    <source>
        <dbReference type="EMBL" id="MDO8052688.1"/>
    </source>
</evidence>
<dbReference type="PANTHER" id="PTHR46111">
    <property type="entry name" value="RIBOSOMAL RNA SMALL SUBUNIT METHYLTRANSFERASE I"/>
    <property type="match status" value="1"/>
</dbReference>
<dbReference type="Pfam" id="PF00590">
    <property type="entry name" value="TP_methylase"/>
    <property type="match status" value="1"/>
</dbReference>
<keyword evidence="3" id="KW-1185">Reference proteome</keyword>
<dbReference type="Gene3D" id="3.40.1010.10">
    <property type="entry name" value="Cobalt-precorrin-4 Transmethylase, Domain 1"/>
    <property type="match status" value="1"/>
</dbReference>
<evidence type="ECO:0000259" key="1">
    <source>
        <dbReference type="Pfam" id="PF00590"/>
    </source>
</evidence>
<evidence type="ECO:0000313" key="3">
    <source>
        <dbReference type="Proteomes" id="UP001170667"/>
    </source>
</evidence>
<dbReference type="InterPro" id="IPR035996">
    <property type="entry name" value="4pyrrol_Methylase_sf"/>
</dbReference>
<organism evidence="2 3">
    <name type="scientific">'Vigna radiata' phytoplasma</name>
    <dbReference type="NCBI Taxonomy" id="1177238"/>
    <lineage>
        <taxon>Bacteria</taxon>
        <taxon>Bacillati</taxon>
        <taxon>Mycoplasmatota</taxon>
        <taxon>Mollicutes</taxon>
        <taxon>Acholeplasmatales</taxon>
        <taxon>Acholeplasmataceae</taxon>
        <taxon>Candidatus Phytoplasma</taxon>
        <taxon>16SrIX (Pigeon pea witches'-broom group)</taxon>
    </lineage>
</organism>
<proteinExistence type="predicted"/>
<feature type="domain" description="Tetrapyrrole methylase" evidence="1">
    <location>
        <begin position="14"/>
        <end position="54"/>
    </location>
</feature>
<sequence>MLYTQKTFQEKKATLYLVATPIGNMSDLTFRALDILKQVDYILAEDTRQAYKILK</sequence>
<dbReference type="GO" id="GO:0032259">
    <property type="term" value="P:methylation"/>
    <property type="evidence" value="ECO:0007669"/>
    <property type="project" value="UniProtKB-KW"/>
</dbReference>